<evidence type="ECO:0000313" key="6">
    <source>
        <dbReference type="EMBL" id="EHY87353.1"/>
    </source>
</evidence>
<organism evidence="6 7">
    <name type="scientific">Saccharomonospora azurea NA-128</name>
    <dbReference type="NCBI Taxonomy" id="882081"/>
    <lineage>
        <taxon>Bacteria</taxon>
        <taxon>Bacillati</taxon>
        <taxon>Actinomycetota</taxon>
        <taxon>Actinomycetes</taxon>
        <taxon>Pseudonocardiales</taxon>
        <taxon>Pseudonocardiaceae</taxon>
        <taxon>Saccharomonospora</taxon>
    </lineage>
</organism>
<keyword evidence="7" id="KW-1185">Reference proteome</keyword>
<dbReference type="SUPFAM" id="SSF52096">
    <property type="entry name" value="ClpP/crotonase"/>
    <property type="match status" value="1"/>
</dbReference>
<dbReference type="Proteomes" id="UP000004705">
    <property type="component" value="Chromosome"/>
</dbReference>
<dbReference type="PANTHER" id="PTHR11941">
    <property type="entry name" value="ENOYL-COA HYDRATASE-RELATED"/>
    <property type="match status" value="1"/>
</dbReference>
<dbReference type="FunFam" id="1.10.12.10:FF:000001">
    <property type="entry name" value="Probable enoyl-CoA hydratase, mitochondrial"/>
    <property type="match status" value="1"/>
</dbReference>
<name>H8G7S9_9PSEU</name>
<evidence type="ECO:0000256" key="3">
    <source>
        <dbReference type="ARBA" id="ARBA00023709"/>
    </source>
</evidence>
<comment type="catalytic activity">
    <reaction evidence="3">
        <text>a (3S)-3-hydroxyacyl-CoA = a (2E)-enoyl-CoA + H2O</text>
        <dbReference type="Rhea" id="RHEA:16105"/>
        <dbReference type="ChEBI" id="CHEBI:15377"/>
        <dbReference type="ChEBI" id="CHEBI:57318"/>
        <dbReference type="ChEBI" id="CHEBI:58856"/>
        <dbReference type="EC" id="4.2.1.17"/>
    </reaction>
</comment>
<dbReference type="Gene3D" id="3.90.226.10">
    <property type="entry name" value="2-enoyl-CoA Hydratase, Chain A, domain 1"/>
    <property type="match status" value="1"/>
</dbReference>
<protein>
    <submittedName>
        <fullName evidence="6">Enoyl-CoA hydratase/carnithine racemase</fullName>
    </submittedName>
</protein>
<evidence type="ECO:0000256" key="5">
    <source>
        <dbReference type="RuleBase" id="RU003707"/>
    </source>
</evidence>
<dbReference type="GO" id="GO:0006635">
    <property type="term" value="P:fatty acid beta-oxidation"/>
    <property type="evidence" value="ECO:0007669"/>
    <property type="project" value="TreeGrafter"/>
</dbReference>
<dbReference type="PROSITE" id="PS00166">
    <property type="entry name" value="ENOYL_COA_HYDRATASE"/>
    <property type="match status" value="1"/>
</dbReference>
<dbReference type="SUPFAM" id="SSF56801">
    <property type="entry name" value="Acetyl-CoA synthetase-like"/>
    <property type="match status" value="1"/>
</dbReference>
<dbReference type="HOGENOM" id="CLU_009834_7_6_11"/>
<dbReference type="InterPro" id="IPR029045">
    <property type="entry name" value="ClpP/crotonase-like_dom_sf"/>
</dbReference>
<dbReference type="Gene3D" id="1.10.12.10">
    <property type="entry name" value="Lyase 2-enoyl-coa Hydratase, Chain A, domain 2"/>
    <property type="match status" value="1"/>
</dbReference>
<evidence type="ECO:0000313" key="7">
    <source>
        <dbReference type="Proteomes" id="UP000004705"/>
    </source>
</evidence>
<dbReference type="AlphaFoldDB" id="H8G7S9"/>
<evidence type="ECO:0000256" key="1">
    <source>
        <dbReference type="ARBA" id="ARBA00005254"/>
    </source>
</evidence>
<dbReference type="InterPro" id="IPR014748">
    <property type="entry name" value="Enoyl-CoA_hydra_C"/>
</dbReference>
<dbReference type="GO" id="GO:0004300">
    <property type="term" value="F:enoyl-CoA hydratase activity"/>
    <property type="evidence" value="ECO:0007669"/>
    <property type="project" value="UniProtKB-EC"/>
</dbReference>
<evidence type="ECO:0000256" key="4">
    <source>
        <dbReference type="ARBA" id="ARBA00023717"/>
    </source>
</evidence>
<sequence length="307" mass="33180">MRRHIAGHKAPRYIQFTAVIPRNVSGKILKNALVTLKTDDTQQVARKAPTMSSSFLVDVSLRDGTIVLRLQNPPVNAWSDDFVDDLEDALTYLPVAEARAVVVTGHGDHFSAGEDVRRVQELSDEESARKFVTRMHGIMDRVAALPVPVIAAVDGTASGAGLELALACDIRVASARAKLGLPETRWGILAGAGGAQRLARLIGPGRAKLLMYTAEPVTAQEALDLGLVEIVTDAPDPLPRALSLAEQIGRNSPRAVRHIKKSVDQGLDRDLDEGLRIEQELWVELATHGDLTEGAAAFAEGREPDYR</sequence>
<comment type="similarity">
    <text evidence="1 5">Belongs to the enoyl-CoA hydratase/isomerase family.</text>
</comment>
<dbReference type="InterPro" id="IPR018376">
    <property type="entry name" value="Enoyl-CoA_hyd/isom_CS"/>
</dbReference>
<dbReference type="PANTHER" id="PTHR11941:SF54">
    <property type="entry name" value="ENOYL-COA HYDRATASE, MITOCHONDRIAL"/>
    <property type="match status" value="1"/>
</dbReference>
<dbReference type="CDD" id="cd06558">
    <property type="entry name" value="crotonase-like"/>
    <property type="match status" value="1"/>
</dbReference>
<accession>H8G7S9</accession>
<evidence type="ECO:0000256" key="2">
    <source>
        <dbReference type="ARBA" id="ARBA00023239"/>
    </source>
</evidence>
<gene>
    <name evidence="6" type="ORF">SacazDRAFT_00379</name>
</gene>
<dbReference type="InterPro" id="IPR001753">
    <property type="entry name" value="Enoyl-CoA_hydra/iso"/>
</dbReference>
<proteinExistence type="inferred from homology"/>
<keyword evidence="2" id="KW-0456">Lyase</keyword>
<dbReference type="EMBL" id="CM001466">
    <property type="protein sequence ID" value="EHY87353.1"/>
    <property type="molecule type" value="Genomic_DNA"/>
</dbReference>
<comment type="catalytic activity">
    <reaction evidence="4">
        <text>a 4-saturated-(3S)-3-hydroxyacyl-CoA = a (3E)-enoyl-CoA + H2O</text>
        <dbReference type="Rhea" id="RHEA:20724"/>
        <dbReference type="ChEBI" id="CHEBI:15377"/>
        <dbReference type="ChEBI" id="CHEBI:58521"/>
        <dbReference type="ChEBI" id="CHEBI:137480"/>
        <dbReference type="EC" id="4.2.1.17"/>
    </reaction>
</comment>
<dbReference type="Pfam" id="PF00378">
    <property type="entry name" value="ECH_1"/>
    <property type="match status" value="1"/>
</dbReference>
<reference evidence="6 7" key="1">
    <citation type="journal article" date="2012" name="Stand. Genomic Sci.">
        <title>Genome sequence of the soil bacterium Saccharomonospora azurea type strain (NA-128(T)).</title>
        <authorList>
            <person name="Klenk H.P."/>
            <person name="Held B."/>
            <person name="Lucas S."/>
            <person name="Lapidus A."/>
            <person name="Copeland A."/>
            <person name="Hammon N."/>
            <person name="Pitluck S."/>
            <person name="Goodwin L.A."/>
            <person name="Han C."/>
            <person name="Tapia R."/>
            <person name="Brambilla E.M."/>
            <person name="Potter G."/>
            <person name="Land M."/>
            <person name="Ivanova N."/>
            <person name="Rohde M."/>
            <person name="Goker M."/>
            <person name="Detter J.C."/>
            <person name="Kyrpides N.C."/>
            <person name="Woyke T."/>
        </authorList>
    </citation>
    <scope>NUCLEOTIDE SEQUENCE [LARGE SCALE GENOMIC DNA]</scope>
    <source>
        <strain evidence="6 7">NA-128</strain>
    </source>
</reference>